<comment type="caution">
    <text evidence="2">The sequence shown here is derived from an EMBL/GenBank/DDBJ whole genome shotgun (WGS) entry which is preliminary data.</text>
</comment>
<dbReference type="Proteomes" id="UP001268542">
    <property type="component" value="Unassembled WGS sequence"/>
</dbReference>
<reference evidence="2 3" key="1">
    <citation type="submission" date="2023-08" db="EMBL/GenBank/DDBJ databases">
        <title>Nocardioides seae sp. nov., a bacterium isolated from a soil.</title>
        <authorList>
            <person name="Wang X."/>
        </authorList>
    </citation>
    <scope>NUCLEOTIDE SEQUENCE [LARGE SCALE GENOMIC DNA]</scope>
    <source>
        <strain evidence="2 3">YZH12</strain>
    </source>
</reference>
<name>A0ABU3PTT9_9ACTN</name>
<organism evidence="2 3">
    <name type="scientific">Nocardioides imazamoxiresistens</name>
    <dbReference type="NCBI Taxonomy" id="3231893"/>
    <lineage>
        <taxon>Bacteria</taxon>
        <taxon>Bacillati</taxon>
        <taxon>Actinomycetota</taxon>
        <taxon>Actinomycetes</taxon>
        <taxon>Propionibacteriales</taxon>
        <taxon>Nocardioidaceae</taxon>
        <taxon>Nocardioides</taxon>
    </lineage>
</organism>
<evidence type="ECO:0000256" key="1">
    <source>
        <dbReference type="SAM" id="MobiDB-lite"/>
    </source>
</evidence>
<protein>
    <submittedName>
        <fullName evidence="2">Uncharacterized protein</fullName>
    </submittedName>
</protein>
<dbReference type="RefSeq" id="WP_315732059.1">
    <property type="nucleotide sequence ID" value="NZ_JAVYII010000002.1"/>
</dbReference>
<proteinExistence type="predicted"/>
<feature type="compositionally biased region" description="Basic and acidic residues" evidence="1">
    <location>
        <begin position="21"/>
        <end position="39"/>
    </location>
</feature>
<accession>A0ABU3PTT9</accession>
<evidence type="ECO:0000313" key="3">
    <source>
        <dbReference type="Proteomes" id="UP001268542"/>
    </source>
</evidence>
<keyword evidence="3" id="KW-1185">Reference proteome</keyword>
<sequence>MRFLKGAALFAIGKRLYSESRKPHNRAKIDRAVQSFRDRRAGRRKKH</sequence>
<gene>
    <name evidence="2" type="ORF">RDV89_06140</name>
</gene>
<feature type="region of interest" description="Disordered" evidence="1">
    <location>
        <begin position="21"/>
        <end position="47"/>
    </location>
</feature>
<dbReference type="EMBL" id="JAVYII010000002">
    <property type="protein sequence ID" value="MDT9592636.1"/>
    <property type="molecule type" value="Genomic_DNA"/>
</dbReference>
<evidence type="ECO:0000313" key="2">
    <source>
        <dbReference type="EMBL" id="MDT9592636.1"/>
    </source>
</evidence>